<dbReference type="InterPro" id="IPR007325">
    <property type="entry name" value="KFase/CYL"/>
</dbReference>
<feature type="compositionally biased region" description="Basic residues" evidence="5">
    <location>
        <begin position="588"/>
        <end position="601"/>
    </location>
</feature>
<dbReference type="Gene3D" id="3.50.30.50">
    <property type="entry name" value="Putative cyclase"/>
    <property type="match status" value="1"/>
</dbReference>
<dbReference type="Pfam" id="PF04199">
    <property type="entry name" value="Cyclase"/>
    <property type="match status" value="1"/>
</dbReference>
<feature type="compositionally biased region" description="Basic and acidic residues" evidence="5">
    <location>
        <begin position="1047"/>
        <end position="1063"/>
    </location>
</feature>
<feature type="compositionally biased region" description="Acidic residues" evidence="5">
    <location>
        <begin position="695"/>
        <end position="705"/>
    </location>
</feature>
<feature type="compositionally biased region" description="Basic and acidic residues" evidence="5">
    <location>
        <begin position="737"/>
        <end position="761"/>
    </location>
</feature>
<dbReference type="OrthoDB" id="5396at2759"/>
<dbReference type="PANTHER" id="PTHR34861:SF10">
    <property type="entry name" value="CYCLASE"/>
    <property type="match status" value="1"/>
</dbReference>
<comment type="caution">
    <text evidence="7">The sequence shown here is derived from an EMBL/GenBank/DDBJ whole genome shotgun (WGS) entry which is preliminary data.</text>
</comment>
<name>A0A8H5CXC4_9AGAR</name>
<keyword evidence="3" id="KW-0159">Chromosome partition</keyword>
<dbReference type="GO" id="GO:0000775">
    <property type="term" value="C:chromosome, centromeric region"/>
    <property type="evidence" value="ECO:0007669"/>
    <property type="project" value="InterPro"/>
</dbReference>
<accession>A0A8H5CXC4</accession>
<evidence type="ECO:0000256" key="4">
    <source>
        <dbReference type="SAM" id="Coils"/>
    </source>
</evidence>
<feature type="compositionally biased region" description="Basic and acidic residues" evidence="5">
    <location>
        <begin position="902"/>
        <end position="913"/>
    </location>
</feature>
<proteinExistence type="inferred from homology"/>
<dbReference type="Pfam" id="PF07557">
    <property type="entry name" value="Shugoshin_C"/>
    <property type="match status" value="1"/>
</dbReference>
<dbReference type="AlphaFoldDB" id="A0A8H5CXC4"/>
<dbReference type="InterPro" id="IPR037175">
    <property type="entry name" value="KFase_sf"/>
</dbReference>
<evidence type="ECO:0000259" key="6">
    <source>
        <dbReference type="Pfam" id="PF07557"/>
    </source>
</evidence>
<feature type="region of interest" description="Disordered" evidence="5">
    <location>
        <begin position="689"/>
        <end position="773"/>
    </location>
</feature>
<feature type="coiled-coil region" evidence="4">
    <location>
        <begin position="457"/>
        <end position="484"/>
    </location>
</feature>
<reference evidence="7 8" key="1">
    <citation type="journal article" date="2020" name="ISME J.">
        <title>Uncovering the hidden diversity of litter-decomposition mechanisms in mushroom-forming fungi.</title>
        <authorList>
            <person name="Floudas D."/>
            <person name="Bentzer J."/>
            <person name="Ahren D."/>
            <person name="Johansson T."/>
            <person name="Persson P."/>
            <person name="Tunlid A."/>
        </authorList>
    </citation>
    <scope>NUCLEOTIDE SEQUENCE [LARGE SCALE GENOMIC DNA]</scope>
    <source>
        <strain evidence="7 8">CBS 146.42</strain>
    </source>
</reference>
<dbReference type="InterPro" id="IPR011515">
    <property type="entry name" value="Shugoshin_C"/>
</dbReference>
<evidence type="ECO:0000256" key="2">
    <source>
        <dbReference type="ARBA" id="ARBA00010845"/>
    </source>
</evidence>
<evidence type="ECO:0000313" key="8">
    <source>
        <dbReference type="Proteomes" id="UP000559027"/>
    </source>
</evidence>
<dbReference type="GO" id="GO:0019441">
    <property type="term" value="P:L-tryptophan catabolic process to kynurenine"/>
    <property type="evidence" value="ECO:0007669"/>
    <property type="project" value="InterPro"/>
</dbReference>
<organism evidence="7 8">
    <name type="scientific">Leucocoprinus leucothites</name>
    <dbReference type="NCBI Taxonomy" id="201217"/>
    <lineage>
        <taxon>Eukaryota</taxon>
        <taxon>Fungi</taxon>
        <taxon>Dikarya</taxon>
        <taxon>Basidiomycota</taxon>
        <taxon>Agaricomycotina</taxon>
        <taxon>Agaricomycetes</taxon>
        <taxon>Agaricomycetidae</taxon>
        <taxon>Agaricales</taxon>
        <taxon>Agaricineae</taxon>
        <taxon>Agaricaceae</taxon>
        <taxon>Leucocoprinus</taxon>
    </lineage>
</organism>
<comment type="similarity">
    <text evidence="1">Belongs to the Cyclase 1 superfamily.</text>
</comment>
<feature type="compositionally biased region" description="Polar residues" evidence="5">
    <location>
        <begin position="937"/>
        <end position="946"/>
    </location>
</feature>
<feature type="domain" description="Shugoshin C-terminal" evidence="6">
    <location>
        <begin position="843"/>
        <end position="864"/>
    </location>
</feature>
<sequence length="1063" mass="116450">MGMTSRLSELLWKMSPTDRLKSLASQLIPTSDPGPKLPTFDELPKFKNFAGCAWGVWGDKDELGTVNLLTDEVVARSAKEEIRSGKSVSLNWPLNFPWKPMYGRRPPEVKMIVKMPEAGMPRDDELHMNTQSGTQWDGMRHFGIIEHGMFYNGTPATSLPHGVNDHPDPNKIGEEHKKLGIQNWANHGICGRGVLLDLVSYFQKKNGGSLPYDPWQTYSITVSMLEEVAKAQGVEFRTGDVLLLRVGFIKKYMSEYTGQGERDELRERPETFAGIEQSEGMKRFLWNNHFAAVASDQPALETILGLWGMPIGEFFDLEQLSKVCKETGRYSFFFSSWPLNMCVILIDQIISRGGADRNVFVHSIGGAASPPNAAVRALLCPGTLALTTLSKQFSKGKSRATWPDLAAGNESHVSNCWVCGSWPVCGSVVAASNADLAAVLAAAHDEQEGVAFLHRLNSTLSIRIEELNAEITVLQVENLRLRQSEISLQTQLKREREKSRRVMADTETAALQLTKHLGYLRTTFNISLEPTPPTSPVFPLATKPPAQTTNSCIPGLRIAKPPNVPGIHEEEEPHASSSDGELEDKTSSAKRKSKSKSHRLSASKLPLPSRAISPPASYPSRISDYQTGSSSSSSSGTTTTTKKSSRRQSGLLNIDTENLAPPRPASPAFGSPIRLEAARAEEAEEIAVLSGNLEIDAEPEYEQPQDYEQPQQPPPVPKKEKRRTSKSKPKSPPPPPPHDDGDRDYAVESLKSREKKRQREDDVGDLPLEGTKGKLRDVIRTVLQPIDRNIGYLTTAIRVQPNSARNKEEEVVVSARTFLVSSAPSNTLPPAPPELEPELGPGRERRVRKSINYAEPKLNTKMRKPDPPPGTEPPARKKRSSAAAVMTTAAYPKVPEPPPVDNVDRDASPRRSSGEFLSRNTPDILSPEMYTLPPSRPSSAATTYHSPISGPQVPTGSRVGGASGIGTTASSSSVRRKKSKPVVIDEDEDEQSDDGAEADEEYAPRTRGLSSWINIDGRGTRKSSSGDKSKKGASSTSTGAGMMMLSEARRELVDESRRHSMAV</sequence>
<feature type="region of interest" description="Disordered" evidence="5">
    <location>
        <begin position="528"/>
        <end position="673"/>
    </location>
</feature>
<dbReference type="EMBL" id="JAACJO010000016">
    <property type="protein sequence ID" value="KAF5349635.1"/>
    <property type="molecule type" value="Genomic_DNA"/>
</dbReference>
<dbReference type="GO" id="GO:0045132">
    <property type="term" value="P:meiotic chromosome segregation"/>
    <property type="evidence" value="ECO:0007669"/>
    <property type="project" value="InterPro"/>
</dbReference>
<evidence type="ECO:0000313" key="7">
    <source>
        <dbReference type="EMBL" id="KAF5349635.1"/>
    </source>
</evidence>
<keyword evidence="8" id="KW-1185">Reference proteome</keyword>
<feature type="compositionally biased region" description="Low complexity" evidence="5">
    <location>
        <begin position="626"/>
        <end position="642"/>
    </location>
</feature>
<protein>
    <recommendedName>
        <fullName evidence="6">Shugoshin C-terminal domain-containing protein</fullName>
    </recommendedName>
</protein>
<dbReference type="GO" id="GO:0005634">
    <property type="term" value="C:nucleus"/>
    <property type="evidence" value="ECO:0007669"/>
    <property type="project" value="InterPro"/>
</dbReference>
<evidence type="ECO:0000256" key="1">
    <source>
        <dbReference type="ARBA" id="ARBA00007865"/>
    </source>
</evidence>
<evidence type="ECO:0000256" key="5">
    <source>
        <dbReference type="SAM" id="MobiDB-lite"/>
    </source>
</evidence>
<feature type="region of interest" description="Disordered" evidence="5">
    <location>
        <begin position="822"/>
        <end position="1063"/>
    </location>
</feature>
<keyword evidence="4" id="KW-0175">Coiled coil</keyword>
<evidence type="ECO:0000256" key="3">
    <source>
        <dbReference type="ARBA" id="ARBA00022829"/>
    </source>
</evidence>
<gene>
    <name evidence="7" type="ORF">D9756_008855</name>
</gene>
<feature type="compositionally biased region" description="Acidic residues" evidence="5">
    <location>
        <begin position="984"/>
        <end position="1001"/>
    </location>
</feature>
<feature type="compositionally biased region" description="Basic residues" evidence="5">
    <location>
        <begin position="719"/>
        <end position="729"/>
    </location>
</feature>
<dbReference type="Proteomes" id="UP000559027">
    <property type="component" value="Unassembled WGS sequence"/>
</dbReference>
<dbReference type="SUPFAM" id="SSF102198">
    <property type="entry name" value="Putative cyclase"/>
    <property type="match status" value="1"/>
</dbReference>
<comment type="similarity">
    <text evidence="2">Belongs to the shugoshin family.</text>
</comment>
<dbReference type="PANTHER" id="PTHR34861">
    <property type="match status" value="1"/>
</dbReference>
<dbReference type="GO" id="GO:0004061">
    <property type="term" value="F:arylformamidase activity"/>
    <property type="evidence" value="ECO:0007669"/>
    <property type="project" value="InterPro"/>
</dbReference>
<feature type="compositionally biased region" description="Low complexity" evidence="5">
    <location>
        <begin position="1032"/>
        <end position="1041"/>
    </location>
</feature>